<proteinExistence type="predicted"/>
<protein>
    <submittedName>
        <fullName evidence="2">Uncharacterized protein</fullName>
    </submittedName>
</protein>
<gene>
    <name evidence="2" type="ORF">NDU88_011003</name>
</gene>
<evidence type="ECO:0000313" key="2">
    <source>
        <dbReference type="EMBL" id="KAJ1144706.1"/>
    </source>
</evidence>
<evidence type="ECO:0000256" key="1">
    <source>
        <dbReference type="SAM" id="MobiDB-lite"/>
    </source>
</evidence>
<evidence type="ECO:0000313" key="3">
    <source>
        <dbReference type="Proteomes" id="UP001066276"/>
    </source>
</evidence>
<name>A0AAV7QWA5_PLEWA</name>
<sequence length="116" mass="12810">MIFCNNPSRAAGRVLARHGISWPLRFTTAPQVKEVCLLWPPHPSRRRIRGSLGPKCSVLQPEGDPSGHVSYPTAHRDLSCNRGRGRQRRCGRISSVVLMTPGNGFRSRCAPPLDQG</sequence>
<reference evidence="2" key="1">
    <citation type="journal article" date="2022" name="bioRxiv">
        <title>Sequencing and chromosome-scale assembly of the giantPleurodeles waltlgenome.</title>
        <authorList>
            <person name="Brown T."/>
            <person name="Elewa A."/>
            <person name="Iarovenko S."/>
            <person name="Subramanian E."/>
            <person name="Araus A.J."/>
            <person name="Petzold A."/>
            <person name="Susuki M."/>
            <person name="Suzuki K.-i.T."/>
            <person name="Hayashi T."/>
            <person name="Toyoda A."/>
            <person name="Oliveira C."/>
            <person name="Osipova E."/>
            <person name="Leigh N.D."/>
            <person name="Simon A."/>
            <person name="Yun M.H."/>
        </authorList>
    </citation>
    <scope>NUCLEOTIDE SEQUENCE</scope>
    <source>
        <strain evidence="2">20211129_DDA</strain>
        <tissue evidence="2">Liver</tissue>
    </source>
</reference>
<feature type="region of interest" description="Disordered" evidence="1">
    <location>
        <begin position="62"/>
        <end position="83"/>
    </location>
</feature>
<dbReference type="EMBL" id="JANPWB010000010">
    <property type="protein sequence ID" value="KAJ1144706.1"/>
    <property type="molecule type" value="Genomic_DNA"/>
</dbReference>
<comment type="caution">
    <text evidence="2">The sequence shown here is derived from an EMBL/GenBank/DDBJ whole genome shotgun (WGS) entry which is preliminary data.</text>
</comment>
<dbReference type="Proteomes" id="UP001066276">
    <property type="component" value="Chromosome 6"/>
</dbReference>
<organism evidence="2 3">
    <name type="scientific">Pleurodeles waltl</name>
    <name type="common">Iberian ribbed newt</name>
    <dbReference type="NCBI Taxonomy" id="8319"/>
    <lineage>
        <taxon>Eukaryota</taxon>
        <taxon>Metazoa</taxon>
        <taxon>Chordata</taxon>
        <taxon>Craniata</taxon>
        <taxon>Vertebrata</taxon>
        <taxon>Euteleostomi</taxon>
        <taxon>Amphibia</taxon>
        <taxon>Batrachia</taxon>
        <taxon>Caudata</taxon>
        <taxon>Salamandroidea</taxon>
        <taxon>Salamandridae</taxon>
        <taxon>Pleurodelinae</taxon>
        <taxon>Pleurodeles</taxon>
    </lineage>
</organism>
<keyword evidence="3" id="KW-1185">Reference proteome</keyword>
<dbReference type="AlphaFoldDB" id="A0AAV7QWA5"/>
<accession>A0AAV7QWA5</accession>